<sequence>MIKQTLEYLTEELAFGLGLDIADVNLDNLKKFQEENAQGLIISLLNVEEESTLKNSPHFIRKNNQLLYKEPPVFLNLNILMAFEFVDYGTSLQRLSETVDFLQGKRWFTSENARDDNPFPNGVHKLILDLQHLSFEQMNHIWSISGGSQFPSLLYKVRLVKIQPQDEVEGPEIDSIQLDSGLM</sequence>
<dbReference type="RefSeq" id="WP_237855308.1">
    <property type="nucleotide sequence ID" value="NZ_JAKLWS010000023.1"/>
</dbReference>
<protein>
    <submittedName>
        <fullName evidence="2">DUF4255 domain-containing protein</fullName>
    </submittedName>
</protein>
<dbReference type="Pfam" id="PF14065">
    <property type="entry name" value="Pvc16_N"/>
    <property type="match status" value="1"/>
</dbReference>
<evidence type="ECO:0000313" key="2">
    <source>
        <dbReference type="EMBL" id="MCG2589950.1"/>
    </source>
</evidence>
<comment type="caution">
    <text evidence="2">The sequence shown here is derived from an EMBL/GenBank/DDBJ whole genome shotgun (WGS) entry which is preliminary data.</text>
</comment>
<name>A0ABS9KGJ9_9BACT</name>
<dbReference type="EMBL" id="JAKLWS010000023">
    <property type="protein sequence ID" value="MCG2589950.1"/>
    <property type="molecule type" value="Genomic_DNA"/>
</dbReference>
<gene>
    <name evidence="2" type="ORF">L6773_15340</name>
</gene>
<evidence type="ECO:0000313" key="3">
    <source>
        <dbReference type="Proteomes" id="UP001165366"/>
    </source>
</evidence>
<organism evidence="2 3">
    <name type="scientific">Rhodohalobacter sulfatireducens</name>
    <dbReference type="NCBI Taxonomy" id="2911366"/>
    <lineage>
        <taxon>Bacteria</taxon>
        <taxon>Pseudomonadati</taxon>
        <taxon>Balneolota</taxon>
        <taxon>Balneolia</taxon>
        <taxon>Balneolales</taxon>
        <taxon>Balneolaceae</taxon>
        <taxon>Rhodohalobacter</taxon>
    </lineage>
</organism>
<dbReference type="InterPro" id="IPR025351">
    <property type="entry name" value="Pvc16_N"/>
</dbReference>
<dbReference type="Proteomes" id="UP001165366">
    <property type="component" value="Unassembled WGS sequence"/>
</dbReference>
<reference evidence="2" key="2">
    <citation type="submission" date="2024-05" db="EMBL/GenBank/DDBJ databases">
        <title>Rhodohalobacter halophilus gen. nov., sp. nov., a moderately halophilic member of the family Balneolaceae.</title>
        <authorList>
            <person name="Xia J."/>
        </authorList>
    </citation>
    <scope>NUCLEOTIDE SEQUENCE</scope>
    <source>
        <strain evidence="2">WB101</strain>
    </source>
</reference>
<evidence type="ECO:0000259" key="1">
    <source>
        <dbReference type="Pfam" id="PF14065"/>
    </source>
</evidence>
<proteinExistence type="predicted"/>
<feature type="domain" description="Pvc16 N-terminal" evidence="1">
    <location>
        <begin position="20"/>
        <end position="170"/>
    </location>
</feature>
<accession>A0ABS9KGJ9</accession>
<reference evidence="2" key="1">
    <citation type="submission" date="2022-01" db="EMBL/GenBank/DDBJ databases">
        <authorList>
            <person name="Wang Y."/>
        </authorList>
    </citation>
    <scope>NUCLEOTIDE SEQUENCE</scope>
    <source>
        <strain evidence="2">WB101</strain>
    </source>
</reference>
<keyword evidence="3" id="KW-1185">Reference proteome</keyword>